<feature type="region of interest" description="Disordered" evidence="1">
    <location>
        <begin position="1"/>
        <end position="21"/>
    </location>
</feature>
<feature type="compositionally biased region" description="Basic and acidic residues" evidence="1">
    <location>
        <begin position="1"/>
        <end position="12"/>
    </location>
</feature>
<dbReference type="PATRIC" id="fig|1265738.3.peg.3540"/>
<keyword evidence="3" id="KW-0449">Lipoprotein</keyword>
<evidence type="ECO:0000256" key="1">
    <source>
        <dbReference type="SAM" id="MobiDB-lite"/>
    </source>
</evidence>
<comment type="caution">
    <text evidence="3">The sequence shown here is derived from an EMBL/GenBank/DDBJ whole genome shotgun (WGS) entry which is preliminary data.</text>
</comment>
<keyword evidence="4" id="KW-1185">Reference proteome</keyword>
<dbReference type="Gene3D" id="1.10.1330.10">
    <property type="entry name" value="Dockerin domain"/>
    <property type="match status" value="1"/>
</dbReference>
<dbReference type="InterPro" id="IPR045474">
    <property type="entry name" value="GEVED"/>
</dbReference>
<dbReference type="InterPro" id="IPR002105">
    <property type="entry name" value="Dockerin_1_rpt"/>
</dbReference>
<dbReference type="OrthoDB" id="292920at2"/>
<name>M5RVW1_9BACT</name>
<organism evidence="3 4">
    <name type="scientific">Rhodopirellula maiorica SM1</name>
    <dbReference type="NCBI Taxonomy" id="1265738"/>
    <lineage>
        <taxon>Bacteria</taxon>
        <taxon>Pseudomonadati</taxon>
        <taxon>Planctomycetota</taxon>
        <taxon>Planctomycetia</taxon>
        <taxon>Pirellulales</taxon>
        <taxon>Pirellulaceae</taxon>
        <taxon>Novipirellula</taxon>
    </lineage>
</organism>
<evidence type="ECO:0000313" key="3">
    <source>
        <dbReference type="EMBL" id="EMI19537.1"/>
    </source>
</evidence>
<feature type="domain" description="GEVED" evidence="2">
    <location>
        <begin position="51"/>
        <end position="123"/>
    </location>
</feature>
<dbReference type="AlphaFoldDB" id="M5RVW1"/>
<evidence type="ECO:0000313" key="4">
    <source>
        <dbReference type="Proteomes" id="UP000011991"/>
    </source>
</evidence>
<proteinExistence type="predicted"/>
<dbReference type="EMBL" id="ANOG01000510">
    <property type="protein sequence ID" value="EMI19537.1"/>
    <property type="molecule type" value="Genomic_DNA"/>
</dbReference>
<dbReference type="GO" id="GO:0000272">
    <property type="term" value="P:polysaccharide catabolic process"/>
    <property type="evidence" value="ECO:0007669"/>
    <property type="project" value="InterPro"/>
</dbReference>
<dbReference type="Pfam" id="PF00404">
    <property type="entry name" value="Dockerin_1"/>
    <property type="match status" value="1"/>
</dbReference>
<dbReference type="GO" id="GO:0004553">
    <property type="term" value="F:hydrolase activity, hydrolyzing O-glycosyl compounds"/>
    <property type="evidence" value="ECO:0007669"/>
    <property type="project" value="InterPro"/>
</dbReference>
<gene>
    <name evidence="3" type="ORF">RMSM_03536</name>
</gene>
<reference evidence="3 4" key="1">
    <citation type="journal article" date="2013" name="Mar. Genomics">
        <title>Expression of sulfatases in Rhodopirellula baltica and the diversity of sulfatases in the genus Rhodopirellula.</title>
        <authorList>
            <person name="Wegner C.E."/>
            <person name="Richter-Heitmann T."/>
            <person name="Klindworth A."/>
            <person name="Klockow C."/>
            <person name="Richter M."/>
            <person name="Achstetter T."/>
            <person name="Glockner F.O."/>
            <person name="Harder J."/>
        </authorList>
    </citation>
    <scope>NUCLEOTIDE SEQUENCE [LARGE SCALE GENOMIC DNA]</scope>
    <source>
        <strain evidence="3 4">SM1</strain>
    </source>
</reference>
<evidence type="ECO:0000259" key="2">
    <source>
        <dbReference type="Pfam" id="PF20009"/>
    </source>
</evidence>
<dbReference type="Pfam" id="PF20009">
    <property type="entry name" value="GEVED"/>
    <property type="match status" value="1"/>
</dbReference>
<dbReference type="RefSeq" id="WP_008698313.1">
    <property type="nucleotide sequence ID" value="NZ_ANOG01000510.1"/>
</dbReference>
<protein>
    <submittedName>
        <fullName evidence="3">Lipoprotein</fullName>
    </submittedName>
</protein>
<accession>M5RVW1</accession>
<sequence>MDFEIDGTHSEAADNDGSDDDGVFAVASPVASAADSTRASIHLTASQDGFLDGWIDFNADGDWSDVGEQIFNSISVTAGENILSYSVPQGATAGETYARFRISSAGGLGVTGAAADGEVEDYMETILDGDLGSDVIINVINGAVAISRDESDDVVRSGVTELFRASSSLVGSLTINGTASDDDISIDLGSGFTIPSRGLVIAGSTGNNLLSILGDGNLDLTDPLVDATDISHISLSVVNVNRVTLDAATIQRLSPIQKTVMVSTGVADVVEVKQADQWRMIDSVVVDGTFMLQAQNQNGEESILVESQRPFKNFLNPADVNNDGGITAADALDVINELNQRRYSSLQGQLIDPMGMESWPGTYFDTDGNGVITAADALKVINELPFQTFIQSTADGEAVAADFVKTSPLRVAASHRFDEPVAQRDGELRLPGIDSSISADAASRATLSAGDTEVLLHSDAATSTSVADELLSNASFLDELAIATLNEHN</sequence>
<dbReference type="InterPro" id="IPR036439">
    <property type="entry name" value="Dockerin_dom_sf"/>
</dbReference>
<dbReference type="Proteomes" id="UP000011991">
    <property type="component" value="Unassembled WGS sequence"/>
</dbReference>